<gene>
    <name evidence="1" type="ORF">E6C27_scaffold2741G00080</name>
</gene>
<reference evidence="1 2" key="1">
    <citation type="submission" date="2019-08" db="EMBL/GenBank/DDBJ databases">
        <title>Draft genome sequences of two oriental melons (Cucumis melo L. var makuwa).</title>
        <authorList>
            <person name="Kwon S.-Y."/>
        </authorList>
    </citation>
    <scope>NUCLEOTIDE SEQUENCE [LARGE SCALE GENOMIC DNA]</scope>
    <source>
        <strain evidence="2">cv. SW 3</strain>
        <tissue evidence="1">Leaf</tissue>
    </source>
</reference>
<name>A0A5A7TRP1_CUCMM</name>
<dbReference type="EMBL" id="SSTE01014821">
    <property type="protein sequence ID" value="KAA0044251.1"/>
    <property type="molecule type" value="Genomic_DNA"/>
</dbReference>
<sequence>MRRIVRNQSSYVSIARNNDTPRINVRNSTVGLQEVTNVPAMCKRTQGVLMLGTLLSPLSQLARLLAKPTLLLARPTLLLYAPLLSQVVISKEGISVSDRKYTIDLLTEISMLGLLLL</sequence>
<evidence type="ECO:0000313" key="1">
    <source>
        <dbReference type="EMBL" id="KAA0044251.1"/>
    </source>
</evidence>
<comment type="caution">
    <text evidence="1">The sequence shown here is derived from an EMBL/GenBank/DDBJ whole genome shotgun (WGS) entry which is preliminary data.</text>
</comment>
<organism evidence="1 2">
    <name type="scientific">Cucumis melo var. makuwa</name>
    <name type="common">Oriental melon</name>
    <dbReference type="NCBI Taxonomy" id="1194695"/>
    <lineage>
        <taxon>Eukaryota</taxon>
        <taxon>Viridiplantae</taxon>
        <taxon>Streptophyta</taxon>
        <taxon>Embryophyta</taxon>
        <taxon>Tracheophyta</taxon>
        <taxon>Spermatophyta</taxon>
        <taxon>Magnoliopsida</taxon>
        <taxon>eudicotyledons</taxon>
        <taxon>Gunneridae</taxon>
        <taxon>Pentapetalae</taxon>
        <taxon>rosids</taxon>
        <taxon>fabids</taxon>
        <taxon>Cucurbitales</taxon>
        <taxon>Cucurbitaceae</taxon>
        <taxon>Benincaseae</taxon>
        <taxon>Cucumis</taxon>
    </lineage>
</organism>
<evidence type="ECO:0000313" key="2">
    <source>
        <dbReference type="Proteomes" id="UP000321393"/>
    </source>
</evidence>
<dbReference type="Proteomes" id="UP000321393">
    <property type="component" value="Unassembled WGS sequence"/>
</dbReference>
<dbReference type="AlphaFoldDB" id="A0A5A7TRP1"/>
<accession>A0A5A7TRP1</accession>
<protein>
    <submittedName>
        <fullName evidence="1">Uncharacterized protein</fullName>
    </submittedName>
</protein>
<proteinExistence type="predicted"/>